<proteinExistence type="predicted"/>
<dbReference type="Proteomes" id="UP000198561">
    <property type="component" value="Unassembled WGS sequence"/>
</dbReference>
<evidence type="ECO:0000313" key="1">
    <source>
        <dbReference type="EMBL" id="SEH27648.1"/>
    </source>
</evidence>
<dbReference type="AlphaFoldDB" id="A0A1H6H070"/>
<sequence>MYEWNYFYGAIMLDEDYSGFLNFINNKMRDQKYFYFHPEIFSRATQEPAYYYDNILITFGRTEKWLIDDTRELQNFIREFEEIISQLDFEHAQIKTGGINSDHSFFWLNKEKIKHSYQSDMMIDIVKHYQIRLYESERYYFGLGEINLSAGTFNRRNDDHDLSSFDRQYKNFSYPF</sequence>
<dbReference type="RefSeq" id="WP_089689667.1">
    <property type="nucleotide sequence ID" value="NZ_FNWQ01000001.1"/>
</dbReference>
<protein>
    <submittedName>
        <fullName evidence="1">Uncharacterized protein</fullName>
    </submittedName>
</protein>
<dbReference type="STRING" id="680127.SAMN05421593_0411"/>
<accession>A0A1H6H070</accession>
<evidence type="ECO:0000313" key="2">
    <source>
        <dbReference type="Proteomes" id="UP000198561"/>
    </source>
</evidence>
<name>A0A1H6H070_CHRCI</name>
<gene>
    <name evidence="1" type="ORF">SAMN05421593_0411</name>
</gene>
<dbReference type="OrthoDB" id="799693at2"/>
<organism evidence="1 2">
    <name type="scientific">Chryseobacterium culicis</name>
    <dbReference type="NCBI Taxonomy" id="680127"/>
    <lineage>
        <taxon>Bacteria</taxon>
        <taxon>Pseudomonadati</taxon>
        <taxon>Bacteroidota</taxon>
        <taxon>Flavobacteriia</taxon>
        <taxon>Flavobacteriales</taxon>
        <taxon>Weeksellaceae</taxon>
        <taxon>Chryseobacterium group</taxon>
        <taxon>Chryseobacterium</taxon>
    </lineage>
</organism>
<dbReference type="EMBL" id="FNWQ01000001">
    <property type="protein sequence ID" value="SEH27648.1"/>
    <property type="molecule type" value="Genomic_DNA"/>
</dbReference>
<reference evidence="1 2" key="1">
    <citation type="submission" date="2016-10" db="EMBL/GenBank/DDBJ databases">
        <authorList>
            <person name="de Groot N.N."/>
        </authorList>
    </citation>
    <scope>NUCLEOTIDE SEQUENCE [LARGE SCALE GENOMIC DNA]</scope>
    <source>
        <strain evidence="1 2">DSM 23031</strain>
    </source>
</reference>